<dbReference type="OrthoDB" id="64340at2759"/>
<dbReference type="AlphaFoldDB" id="A0A7M7KCQ8"/>
<protein>
    <recommendedName>
        <fullName evidence="6">INTS8 TPR repeats domain-containing protein</fullName>
    </recommendedName>
</protein>
<dbReference type="KEGG" id="vde:111249448"/>
<dbReference type="InterPro" id="IPR057980">
    <property type="entry name" value="TPR_INTS8"/>
</dbReference>
<reference evidence="7" key="1">
    <citation type="submission" date="2021-01" db="UniProtKB">
        <authorList>
            <consortium name="EnsemblMetazoa"/>
        </authorList>
    </citation>
    <scope>IDENTIFICATION</scope>
</reference>
<comment type="subcellular location">
    <subcellularLocation>
        <location evidence="2">Chromosome</location>
    </subcellularLocation>
    <subcellularLocation>
        <location evidence="1">Nucleus</location>
    </subcellularLocation>
</comment>
<proteinExistence type="inferred from homology"/>
<comment type="similarity">
    <text evidence="3">Belongs to the Integrator subunit 8 family.</text>
</comment>
<dbReference type="RefSeq" id="XP_022659062.1">
    <property type="nucleotide sequence ID" value="XM_022803327.1"/>
</dbReference>
<dbReference type="CTD" id="55656"/>
<dbReference type="OMA" id="FWDITIL"/>
<evidence type="ECO:0000256" key="2">
    <source>
        <dbReference type="ARBA" id="ARBA00004286"/>
    </source>
</evidence>
<evidence type="ECO:0000313" key="7">
    <source>
        <dbReference type="EnsemblMetazoa" id="XP_022659062"/>
    </source>
</evidence>
<sequence>MSASATNDMLPLASEKRQWFEFLLDDNLLADHLAQSQPDPGAWELCLVLLSNNNDAAEKNLRRKILALKIVALNNWDLGKLAHELPVHMQQLLLAEFCAVTATGHPQQRGSPYEIFARALYCRWVLRYVFKSQVPVRGPRGVVVPLPGQTDPTYVAPDVLERLERCLLEEADGCCHWLREFLESDELTPPVATATQECFSMRPPHFSGDRGVPTDMIILKAQICLDLGSYLFFKENYAEAKPLLFNAKSLLPRTHPEFARAEGFAANFETLEDSTDEEMDDADESPILQRIEDALEGRKSEKSGIEMPVEKLTAESKLLMSQDPNEILTLAYKVPNGQKLNSEWQMLPHHLQLLAKNPQVHVILAKAIELRRLEKFTESSTLFKHLIDKLPKADRLQWELAYNSICASVDVVRSAEAILAAQRAPDMPNGMLNTALVELLNMAQYGTVAGLDVRGSVMAVIRPLAQCCSSRQAGCGQNLWKVIVSFLQVKRNRTDADGCQALLFILRKLKNKLAKGILISLLAHLYNILRDDSNSSVSHEYPAFWPVSLQDASHYCLDTCTHLLQTALMDARSPFWLKTHADVCFDQKYYSVALKHYIEALVSVTNFFTETTGSTGPTIVDDTLFRRMAQCCAKLSCHTQAAILLQWPVAAPDYAAAFKSLNERNCNDSCDSLYKYMWDTNMLEFLANLHTRRGEVEAKKTVLAHMSRLELNSNNSKACLDDAAQKRKAAFLRTLAKQYFL</sequence>
<dbReference type="PANTHER" id="PTHR13350:SF1">
    <property type="entry name" value="INTEGRATOR COMPLEX SUBUNIT 8"/>
    <property type="match status" value="1"/>
</dbReference>
<dbReference type="InParanoid" id="A0A7M7KCQ8"/>
<name>A0A7M7KCQ8_VARDE</name>
<evidence type="ECO:0000256" key="5">
    <source>
        <dbReference type="ARBA" id="ARBA00023242"/>
    </source>
</evidence>
<dbReference type="GeneID" id="111249448"/>
<evidence type="ECO:0000259" key="6">
    <source>
        <dbReference type="Pfam" id="PF25756"/>
    </source>
</evidence>
<dbReference type="InterPro" id="IPR038751">
    <property type="entry name" value="INTS8"/>
</dbReference>
<dbReference type="EnsemblMetazoa" id="XM_022803327">
    <property type="protein sequence ID" value="XP_022659062"/>
    <property type="gene ID" value="LOC111249448"/>
</dbReference>
<dbReference type="GO" id="GO:0005694">
    <property type="term" value="C:chromosome"/>
    <property type="evidence" value="ECO:0007669"/>
    <property type="project" value="UniProtKB-SubCell"/>
</dbReference>
<keyword evidence="5" id="KW-0539">Nucleus</keyword>
<feature type="domain" description="INTS8 TPR repeats" evidence="6">
    <location>
        <begin position="309"/>
        <end position="739"/>
    </location>
</feature>
<evidence type="ECO:0000313" key="8">
    <source>
        <dbReference type="Proteomes" id="UP000594260"/>
    </source>
</evidence>
<dbReference type="Pfam" id="PF25756">
    <property type="entry name" value="TPR_INTS8"/>
    <property type="match status" value="1"/>
</dbReference>
<evidence type="ECO:0000256" key="1">
    <source>
        <dbReference type="ARBA" id="ARBA00004123"/>
    </source>
</evidence>
<keyword evidence="4" id="KW-0158">Chromosome</keyword>
<evidence type="ECO:0000256" key="3">
    <source>
        <dbReference type="ARBA" id="ARBA00007147"/>
    </source>
</evidence>
<dbReference type="GO" id="GO:0032039">
    <property type="term" value="C:integrator complex"/>
    <property type="evidence" value="ECO:0007669"/>
    <property type="project" value="TreeGrafter"/>
</dbReference>
<dbReference type="FunCoup" id="A0A7M7KCQ8">
    <property type="interactions" value="1877"/>
</dbReference>
<accession>A0A7M7KCQ8</accession>
<dbReference type="GO" id="GO:0034472">
    <property type="term" value="P:snRNA 3'-end processing"/>
    <property type="evidence" value="ECO:0007669"/>
    <property type="project" value="InterPro"/>
</dbReference>
<dbReference type="Proteomes" id="UP000594260">
    <property type="component" value="Unplaced"/>
</dbReference>
<dbReference type="PANTHER" id="PTHR13350">
    <property type="entry name" value="INTEGRATOR COMPLEX SUBUNIT 8"/>
    <property type="match status" value="1"/>
</dbReference>
<evidence type="ECO:0000256" key="4">
    <source>
        <dbReference type="ARBA" id="ARBA00022454"/>
    </source>
</evidence>
<keyword evidence="8" id="KW-1185">Reference proteome</keyword>
<organism evidence="7 8">
    <name type="scientific">Varroa destructor</name>
    <name type="common">Honeybee mite</name>
    <dbReference type="NCBI Taxonomy" id="109461"/>
    <lineage>
        <taxon>Eukaryota</taxon>
        <taxon>Metazoa</taxon>
        <taxon>Ecdysozoa</taxon>
        <taxon>Arthropoda</taxon>
        <taxon>Chelicerata</taxon>
        <taxon>Arachnida</taxon>
        <taxon>Acari</taxon>
        <taxon>Parasitiformes</taxon>
        <taxon>Mesostigmata</taxon>
        <taxon>Gamasina</taxon>
        <taxon>Dermanyssoidea</taxon>
        <taxon>Varroidae</taxon>
        <taxon>Varroa</taxon>
    </lineage>
</organism>